<evidence type="ECO:0000313" key="1">
    <source>
        <dbReference type="EMBL" id="GAI78493.1"/>
    </source>
</evidence>
<reference evidence="1" key="1">
    <citation type="journal article" date="2014" name="Front. Microbiol.">
        <title>High frequency of phylogenetically diverse reductive dehalogenase-homologous genes in deep subseafloor sedimentary metagenomes.</title>
        <authorList>
            <person name="Kawai M."/>
            <person name="Futagami T."/>
            <person name="Toyoda A."/>
            <person name="Takaki Y."/>
            <person name="Nishi S."/>
            <person name="Hori S."/>
            <person name="Arai W."/>
            <person name="Tsubouchi T."/>
            <person name="Morono Y."/>
            <person name="Uchiyama I."/>
            <person name="Ito T."/>
            <person name="Fujiyama A."/>
            <person name="Inagaki F."/>
            <person name="Takami H."/>
        </authorList>
    </citation>
    <scope>NUCLEOTIDE SEQUENCE</scope>
    <source>
        <strain evidence="1">Expedition CK06-06</strain>
    </source>
</reference>
<dbReference type="AlphaFoldDB" id="X1RD62"/>
<comment type="caution">
    <text evidence="1">The sequence shown here is derived from an EMBL/GenBank/DDBJ whole genome shotgun (WGS) entry which is preliminary data.</text>
</comment>
<name>X1RD62_9ZZZZ</name>
<dbReference type="EMBL" id="BARW01006622">
    <property type="protein sequence ID" value="GAI78493.1"/>
    <property type="molecule type" value="Genomic_DNA"/>
</dbReference>
<protein>
    <submittedName>
        <fullName evidence="1">Uncharacterized protein</fullName>
    </submittedName>
</protein>
<accession>X1RD62</accession>
<organism evidence="1">
    <name type="scientific">marine sediment metagenome</name>
    <dbReference type="NCBI Taxonomy" id="412755"/>
    <lineage>
        <taxon>unclassified sequences</taxon>
        <taxon>metagenomes</taxon>
        <taxon>ecological metagenomes</taxon>
    </lineage>
</organism>
<proteinExistence type="predicted"/>
<sequence>MQPTKEQLIEAANRLLNCFENIDRWPKLSVALSKKTWYVAPVDDTMRDAIRHLEQTTLKQRNLALIQVLICIII</sequence>
<gene>
    <name evidence="1" type="ORF">S12H4_13913</name>
</gene>